<accession>B8BUH3</accession>
<dbReference type="GeneID" id="7444651"/>
<sequence>MISTSVTERQRRRSSGPKIAPTEQRDRSSFARQIQPICNEDSDVEAPRPLHQDESPPRVLRASRRRSSSKFRTRETILRILNDKSETPKVEKRRSSRSIDTFLSPLDWLMGSSTDVDAPLIKVHDEWEHKRVLSDTVTHPWFIMLPHNKFRLGWDVVMAWLLCIMAFYVPFRVCFYWEDTLDDQDPNTFIFEAFLDCCFALDIILNFFTAYTEPKTSVVISQPRKIAMHYFRGFFLIDVIATFPFGYVLTQSSFTMANKLGKLGRLPKLVKFIRAARLLKLLRVYKLQQFIMKLEAEYNVHHGISRLIKIVMMVMLVTHLVGCFWFLIGLSGGDDLLDGGWPYRYRIDLVSKFSAYTSSMYWAFSTLTTVGYGDISARTPMEQIYAMVMMLVGVSWYAFISFDSQSKAIRDKMLCVNEFIRAAKLPKVLSKQVRDFFEFKLARSQHAFLMSSNYDVDELLDELGSGLRADVLLYLDRHLIQKIPFLQDKVPQFVADTISMFQPHVYQEDDYICKEGTQADEMFFLTKGKAGIYYGTKLIVVIEEGSYFGEIGCIMGGIRRAGVKALSTCELQALSRRNLNILLAEYPEVGDELKSVARDRASIAKKGKSGESDGDEGAASPNASSSEIVQKNEAITEKSATNSNEGADLENKQLPKAAAIVLPPTVPPPDASTTNDDTNYLSVLEKIRIDTVRGMKSKEEFS</sequence>
<feature type="transmembrane region" description="Helical" evidence="13">
    <location>
        <begin position="384"/>
        <end position="402"/>
    </location>
</feature>
<keyword evidence="6" id="KW-0851">Voltage-gated channel</keyword>
<keyword evidence="10 13" id="KW-0472">Membrane</keyword>
<dbReference type="CDD" id="cd00038">
    <property type="entry name" value="CAP_ED"/>
    <property type="match status" value="1"/>
</dbReference>
<evidence type="ECO:0000256" key="3">
    <source>
        <dbReference type="ARBA" id="ARBA00022538"/>
    </source>
</evidence>
<dbReference type="InterPro" id="IPR005821">
    <property type="entry name" value="Ion_trans_dom"/>
</dbReference>
<dbReference type="PROSITE" id="PS50042">
    <property type="entry name" value="CNMP_BINDING_3"/>
    <property type="match status" value="1"/>
</dbReference>
<name>B8BUH3_THAPS</name>
<evidence type="ECO:0000256" key="10">
    <source>
        <dbReference type="ARBA" id="ARBA00023136"/>
    </source>
</evidence>
<dbReference type="GO" id="GO:0005886">
    <property type="term" value="C:plasma membrane"/>
    <property type="evidence" value="ECO:0000318"/>
    <property type="project" value="GO_Central"/>
</dbReference>
<dbReference type="FunFam" id="1.10.287.70:FF:000123">
    <property type="entry name" value="Potassium channel KAT3"/>
    <property type="match status" value="1"/>
</dbReference>
<dbReference type="AlphaFoldDB" id="B8BUH3"/>
<dbReference type="Proteomes" id="UP000001449">
    <property type="component" value="Chromosome 2"/>
</dbReference>
<dbReference type="InParanoid" id="B8BUH3"/>
<dbReference type="PaxDb" id="35128-Thaps2481"/>
<dbReference type="OMA" id="CESNCEF"/>
<dbReference type="PANTHER" id="PTHR10217:SF435">
    <property type="entry name" value="POTASSIUM VOLTAGE-GATED CHANNEL PROTEIN EAG"/>
    <property type="match status" value="1"/>
</dbReference>
<evidence type="ECO:0000256" key="1">
    <source>
        <dbReference type="ARBA" id="ARBA00004141"/>
    </source>
</evidence>
<keyword evidence="3" id="KW-0633">Potassium transport</keyword>
<evidence type="ECO:0000256" key="8">
    <source>
        <dbReference type="ARBA" id="ARBA00022989"/>
    </source>
</evidence>
<dbReference type="Gene3D" id="1.10.287.70">
    <property type="match status" value="1"/>
</dbReference>
<dbReference type="EMBL" id="CM000639">
    <property type="protein sequence ID" value="EED94758.1"/>
    <property type="molecule type" value="Genomic_DNA"/>
</dbReference>
<dbReference type="HOGENOM" id="CLU_393070_0_0_1"/>
<keyword evidence="9" id="KW-0406">Ion transport</keyword>
<dbReference type="GO" id="GO:0034702">
    <property type="term" value="C:monoatomic ion channel complex"/>
    <property type="evidence" value="ECO:0007669"/>
    <property type="project" value="UniProtKB-KW"/>
</dbReference>
<evidence type="ECO:0000313" key="16">
    <source>
        <dbReference type="Proteomes" id="UP000001449"/>
    </source>
</evidence>
<evidence type="ECO:0000256" key="2">
    <source>
        <dbReference type="ARBA" id="ARBA00022448"/>
    </source>
</evidence>
<dbReference type="PROSITE" id="PS00888">
    <property type="entry name" value="CNMP_BINDING_1"/>
    <property type="match status" value="1"/>
</dbReference>
<dbReference type="InterPro" id="IPR003938">
    <property type="entry name" value="K_chnl_volt-dep_EAG/ELK/ERG"/>
</dbReference>
<feature type="compositionally biased region" description="Basic residues" evidence="12">
    <location>
        <begin position="61"/>
        <end position="71"/>
    </location>
</feature>
<dbReference type="Pfam" id="PF00520">
    <property type="entry name" value="Ion_trans"/>
    <property type="match status" value="1"/>
</dbReference>
<dbReference type="eggNOG" id="KOG0498">
    <property type="taxonomic scope" value="Eukaryota"/>
</dbReference>
<feature type="domain" description="Cyclic nucleotide-binding" evidence="14">
    <location>
        <begin position="485"/>
        <end position="583"/>
    </location>
</feature>
<dbReference type="InterPro" id="IPR000595">
    <property type="entry name" value="cNMP-bd_dom"/>
</dbReference>
<dbReference type="Gene3D" id="1.10.287.630">
    <property type="entry name" value="Helix hairpin bin"/>
    <property type="match status" value="1"/>
</dbReference>
<evidence type="ECO:0000256" key="4">
    <source>
        <dbReference type="ARBA" id="ARBA00022692"/>
    </source>
</evidence>
<evidence type="ECO:0000256" key="13">
    <source>
        <dbReference type="SAM" id="Phobius"/>
    </source>
</evidence>
<feature type="compositionally biased region" description="Basic and acidic residues" evidence="12">
    <location>
        <begin position="45"/>
        <end position="56"/>
    </location>
</feature>
<feature type="transmembrane region" description="Helical" evidence="13">
    <location>
        <begin position="230"/>
        <end position="249"/>
    </location>
</feature>
<dbReference type="SMART" id="SM00100">
    <property type="entry name" value="cNMP"/>
    <property type="match status" value="1"/>
</dbReference>
<protein>
    <recommendedName>
        <fullName evidence="14">Cyclic nucleotide-binding domain-containing protein</fullName>
    </recommendedName>
</protein>
<keyword evidence="16" id="KW-1185">Reference proteome</keyword>
<organism evidence="15 16">
    <name type="scientific">Thalassiosira pseudonana</name>
    <name type="common">Marine diatom</name>
    <name type="synonym">Cyclotella nana</name>
    <dbReference type="NCBI Taxonomy" id="35128"/>
    <lineage>
        <taxon>Eukaryota</taxon>
        <taxon>Sar</taxon>
        <taxon>Stramenopiles</taxon>
        <taxon>Ochrophyta</taxon>
        <taxon>Bacillariophyta</taxon>
        <taxon>Coscinodiscophyceae</taxon>
        <taxon>Thalassiosirophycidae</taxon>
        <taxon>Thalassiosirales</taxon>
        <taxon>Thalassiosiraceae</taxon>
        <taxon>Thalassiosira</taxon>
    </lineage>
</organism>
<evidence type="ECO:0000313" key="15">
    <source>
        <dbReference type="EMBL" id="EED94758.1"/>
    </source>
</evidence>
<dbReference type="KEGG" id="tps:THAPSDRAFT_2481"/>
<dbReference type="GO" id="GO:0071805">
    <property type="term" value="P:potassium ion transmembrane transport"/>
    <property type="evidence" value="ECO:0000318"/>
    <property type="project" value="GO_Central"/>
</dbReference>
<feature type="transmembrane region" description="Helical" evidence="13">
    <location>
        <begin position="189"/>
        <end position="209"/>
    </location>
</feature>
<keyword evidence="5" id="KW-0631">Potassium channel</keyword>
<keyword evidence="2" id="KW-0813">Transport</keyword>
<keyword evidence="11" id="KW-0407">Ion channel</keyword>
<reference evidence="15 16" key="1">
    <citation type="journal article" date="2004" name="Science">
        <title>The genome of the diatom Thalassiosira pseudonana: ecology, evolution, and metabolism.</title>
        <authorList>
            <person name="Armbrust E.V."/>
            <person name="Berges J.A."/>
            <person name="Bowler C."/>
            <person name="Green B.R."/>
            <person name="Martinez D."/>
            <person name="Putnam N.H."/>
            <person name="Zhou S."/>
            <person name="Allen A.E."/>
            <person name="Apt K.E."/>
            <person name="Bechner M."/>
            <person name="Brzezinski M.A."/>
            <person name="Chaal B.K."/>
            <person name="Chiovitti A."/>
            <person name="Davis A.K."/>
            <person name="Demarest M.S."/>
            <person name="Detter J.C."/>
            <person name="Glavina T."/>
            <person name="Goodstein D."/>
            <person name="Hadi M.Z."/>
            <person name="Hellsten U."/>
            <person name="Hildebrand M."/>
            <person name="Jenkins B.D."/>
            <person name="Jurka J."/>
            <person name="Kapitonov V.V."/>
            <person name="Kroger N."/>
            <person name="Lau W.W."/>
            <person name="Lane T.W."/>
            <person name="Larimer F.W."/>
            <person name="Lippmeier J.C."/>
            <person name="Lucas S."/>
            <person name="Medina M."/>
            <person name="Montsant A."/>
            <person name="Obornik M."/>
            <person name="Parker M.S."/>
            <person name="Palenik B."/>
            <person name="Pazour G.J."/>
            <person name="Richardson P.M."/>
            <person name="Rynearson T.A."/>
            <person name="Saito M.A."/>
            <person name="Schwartz D.C."/>
            <person name="Thamatrakoln K."/>
            <person name="Valentin K."/>
            <person name="Vardi A."/>
            <person name="Wilkerson F.P."/>
            <person name="Rokhsar D.S."/>
        </authorList>
    </citation>
    <scope>NUCLEOTIDE SEQUENCE [LARGE SCALE GENOMIC DNA]</scope>
    <source>
        <strain evidence="15 16">CCMP1335</strain>
    </source>
</reference>
<dbReference type="SUPFAM" id="SSF81324">
    <property type="entry name" value="Voltage-gated potassium channels"/>
    <property type="match status" value="1"/>
</dbReference>
<evidence type="ECO:0000256" key="11">
    <source>
        <dbReference type="ARBA" id="ARBA00023303"/>
    </source>
</evidence>
<dbReference type="PRINTS" id="PR01463">
    <property type="entry name" value="EAGCHANLFMLY"/>
</dbReference>
<dbReference type="Gene3D" id="2.60.120.10">
    <property type="entry name" value="Jelly Rolls"/>
    <property type="match status" value="1"/>
</dbReference>
<dbReference type="InterPro" id="IPR014710">
    <property type="entry name" value="RmlC-like_jellyroll"/>
</dbReference>
<dbReference type="InterPro" id="IPR018488">
    <property type="entry name" value="cNMP-bd_CS"/>
</dbReference>
<keyword evidence="8 13" id="KW-1133">Transmembrane helix</keyword>
<gene>
    <name evidence="15" type="ORF">THAPSDRAFT_2481</name>
</gene>
<comment type="subcellular location">
    <subcellularLocation>
        <location evidence="1">Membrane</location>
        <topology evidence="1">Multi-pass membrane protein</topology>
    </subcellularLocation>
</comment>
<feature type="transmembrane region" description="Helical" evidence="13">
    <location>
        <begin position="152"/>
        <end position="169"/>
    </location>
</feature>
<evidence type="ECO:0000256" key="6">
    <source>
        <dbReference type="ARBA" id="ARBA00022882"/>
    </source>
</evidence>
<evidence type="ECO:0000256" key="9">
    <source>
        <dbReference type="ARBA" id="ARBA00023065"/>
    </source>
</evidence>
<dbReference type="SUPFAM" id="SSF51206">
    <property type="entry name" value="cAMP-binding domain-like"/>
    <property type="match status" value="1"/>
</dbReference>
<evidence type="ECO:0000259" key="14">
    <source>
        <dbReference type="PROSITE" id="PS50042"/>
    </source>
</evidence>
<dbReference type="GO" id="GO:0042391">
    <property type="term" value="P:regulation of membrane potential"/>
    <property type="evidence" value="ECO:0000318"/>
    <property type="project" value="GO_Central"/>
</dbReference>
<dbReference type="PANTHER" id="PTHR10217">
    <property type="entry name" value="VOLTAGE AND LIGAND GATED POTASSIUM CHANNEL"/>
    <property type="match status" value="1"/>
</dbReference>
<feature type="transmembrane region" description="Helical" evidence="13">
    <location>
        <begin position="307"/>
        <end position="333"/>
    </location>
</feature>
<proteinExistence type="predicted"/>
<feature type="region of interest" description="Disordered" evidence="12">
    <location>
        <begin position="1"/>
        <end position="71"/>
    </location>
</feature>
<evidence type="ECO:0000256" key="5">
    <source>
        <dbReference type="ARBA" id="ARBA00022826"/>
    </source>
</evidence>
<dbReference type="Pfam" id="PF00027">
    <property type="entry name" value="cNMP_binding"/>
    <property type="match status" value="1"/>
</dbReference>
<dbReference type="InterPro" id="IPR018490">
    <property type="entry name" value="cNMP-bd_dom_sf"/>
</dbReference>
<keyword evidence="7" id="KW-0630">Potassium</keyword>
<dbReference type="RefSeq" id="XP_002287315.1">
    <property type="nucleotide sequence ID" value="XM_002287279.1"/>
</dbReference>
<dbReference type="InterPro" id="IPR050818">
    <property type="entry name" value="KCNH_animal-type"/>
</dbReference>
<dbReference type="GO" id="GO:0005249">
    <property type="term" value="F:voltage-gated potassium channel activity"/>
    <property type="evidence" value="ECO:0000318"/>
    <property type="project" value="GO_Central"/>
</dbReference>
<evidence type="ECO:0000256" key="12">
    <source>
        <dbReference type="SAM" id="MobiDB-lite"/>
    </source>
</evidence>
<evidence type="ECO:0000256" key="7">
    <source>
        <dbReference type="ARBA" id="ARBA00022958"/>
    </source>
</evidence>
<keyword evidence="4 13" id="KW-0812">Transmembrane</keyword>
<feature type="region of interest" description="Disordered" evidence="12">
    <location>
        <begin position="604"/>
        <end position="679"/>
    </location>
</feature>
<reference evidence="15 16" key="2">
    <citation type="journal article" date="2008" name="Nature">
        <title>The Phaeodactylum genome reveals the evolutionary history of diatom genomes.</title>
        <authorList>
            <person name="Bowler C."/>
            <person name="Allen A.E."/>
            <person name="Badger J.H."/>
            <person name="Grimwood J."/>
            <person name="Jabbari K."/>
            <person name="Kuo A."/>
            <person name="Maheswari U."/>
            <person name="Martens C."/>
            <person name="Maumus F."/>
            <person name="Otillar R.P."/>
            <person name="Rayko E."/>
            <person name="Salamov A."/>
            <person name="Vandepoele K."/>
            <person name="Beszteri B."/>
            <person name="Gruber A."/>
            <person name="Heijde M."/>
            <person name="Katinka M."/>
            <person name="Mock T."/>
            <person name="Valentin K."/>
            <person name="Verret F."/>
            <person name="Berges J.A."/>
            <person name="Brownlee C."/>
            <person name="Cadoret J.P."/>
            <person name="Chiovitti A."/>
            <person name="Choi C.J."/>
            <person name="Coesel S."/>
            <person name="De Martino A."/>
            <person name="Detter J.C."/>
            <person name="Durkin C."/>
            <person name="Falciatore A."/>
            <person name="Fournet J."/>
            <person name="Haruta M."/>
            <person name="Huysman M.J."/>
            <person name="Jenkins B.D."/>
            <person name="Jiroutova K."/>
            <person name="Jorgensen R.E."/>
            <person name="Joubert Y."/>
            <person name="Kaplan A."/>
            <person name="Kroger N."/>
            <person name="Kroth P.G."/>
            <person name="La Roche J."/>
            <person name="Lindquist E."/>
            <person name="Lommer M."/>
            <person name="Martin-Jezequel V."/>
            <person name="Lopez P.J."/>
            <person name="Lucas S."/>
            <person name="Mangogna M."/>
            <person name="McGinnis K."/>
            <person name="Medlin L.K."/>
            <person name="Montsant A."/>
            <person name="Oudot-Le Secq M.P."/>
            <person name="Napoli C."/>
            <person name="Obornik M."/>
            <person name="Parker M.S."/>
            <person name="Petit J.L."/>
            <person name="Porcel B.M."/>
            <person name="Poulsen N."/>
            <person name="Robison M."/>
            <person name="Rychlewski L."/>
            <person name="Rynearson T.A."/>
            <person name="Schmutz J."/>
            <person name="Shapiro H."/>
            <person name="Siaut M."/>
            <person name="Stanley M."/>
            <person name="Sussman M.R."/>
            <person name="Taylor A.R."/>
            <person name="Vardi A."/>
            <person name="von Dassow P."/>
            <person name="Vyverman W."/>
            <person name="Willis A."/>
            <person name="Wyrwicz L.S."/>
            <person name="Rokhsar D.S."/>
            <person name="Weissenbach J."/>
            <person name="Armbrust E.V."/>
            <person name="Green B.R."/>
            <person name="Van de Peer Y."/>
            <person name="Grigoriev I.V."/>
        </authorList>
    </citation>
    <scope>NUCLEOTIDE SEQUENCE [LARGE SCALE GENOMIC DNA]</scope>
    <source>
        <strain evidence="15 16">CCMP1335</strain>
    </source>
</reference>